<feature type="domain" description="Phosphotyrosine protein phosphatase I" evidence="1">
    <location>
        <begin position="6"/>
        <end position="181"/>
    </location>
</feature>
<name>A0ABP9P6Y8_9ACTN</name>
<dbReference type="Proteomes" id="UP001500221">
    <property type="component" value="Unassembled WGS sequence"/>
</dbReference>
<dbReference type="SMART" id="SM00226">
    <property type="entry name" value="LMWPc"/>
    <property type="match status" value="1"/>
</dbReference>
<dbReference type="SUPFAM" id="SSF52788">
    <property type="entry name" value="Phosphotyrosine protein phosphatases I"/>
    <property type="match status" value="1"/>
</dbReference>
<dbReference type="InterPro" id="IPR023485">
    <property type="entry name" value="Ptyr_pPase"/>
</dbReference>
<keyword evidence="3" id="KW-1185">Reference proteome</keyword>
<proteinExistence type="predicted"/>
<dbReference type="EMBL" id="BAABKG010000001">
    <property type="protein sequence ID" value="GAA5141811.1"/>
    <property type="molecule type" value="Genomic_DNA"/>
</dbReference>
<dbReference type="InterPro" id="IPR036196">
    <property type="entry name" value="Ptyr_pPase_sf"/>
</dbReference>
<dbReference type="PANTHER" id="PTHR11717:SF31">
    <property type="entry name" value="LOW MOLECULAR WEIGHT PROTEIN-TYROSINE-PHOSPHATASE ETP-RELATED"/>
    <property type="match status" value="1"/>
</dbReference>
<dbReference type="Gene3D" id="3.40.50.2300">
    <property type="match status" value="1"/>
</dbReference>
<evidence type="ECO:0000259" key="1">
    <source>
        <dbReference type="SMART" id="SM00226"/>
    </source>
</evidence>
<evidence type="ECO:0000313" key="3">
    <source>
        <dbReference type="Proteomes" id="UP001500221"/>
    </source>
</evidence>
<dbReference type="InterPro" id="IPR050438">
    <property type="entry name" value="LMW_PTPase"/>
</dbReference>
<reference evidence="3" key="1">
    <citation type="journal article" date="2019" name="Int. J. Syst. Evol. Microbiol.">
        <title>The Global Catalogue of Microorganisms (GCM) 10K type strain sequencing project: providing services to taxonomists for standard genome sequencing and annotation.</title>
        <authorList>
            <consortium name="The Broad Institute Genomics Platform"/>
            <consortium name="The Broad Institute Genome Sequencing Center for Infectious Disease"/>
            <person name="Wu L."/>
            <person name="Ma J."/>
        </authorList>
    </citation>
    <scope>NUCLEOTIDE SEQUENCE [LARGE SCALE GENOMIC DNA]</scope>
    <source>
        <strain evidence="3">JCM 18459</strain>
    </source>
</reference>
<dbReference type="RefSeq" id="WP_345454032.1">
    <property type="nucleotide sequence ID" value="NZ_BAABKG010000001.1"/>
</dbReference>
<accession>A0ABP9P6Y8</accession>
<protein>
    <recommendedName>
        <fullName evidence="1">Phosphotyrosine protein phosphatase I domain-containing protein</fullName>
    </recommendedName>
</protein>
<evidence type="ECO:0000313" key="2">
    <source>
        <dbReference type="EMBL" id="GAA5141811.1"/>
    </source>
</evidence>
<sequence length="186" mass="20050">MSTARGRILLVCDGNRARSPLAAALFEMALEARGIRSIAVRTAGLRVREAGAPPVEAAVHLARLRGVDLSGHRAKSVNGRTLAGTAIVLTMTESQRRALAHLAPDAVPRTFTLLEVGRLLADAPDEPTTMAGLAVTAHRRRPRVQPAAEAEDVVDPVGAHDRAWRQVYARINDVVRPLVDRLEVRS</sequence>
<gene>
    <name evidence="2" type="ORF">GCM10023340_04150</name>
</gene>
<dbReference type="Pfam" id="PF01451">
    <property type="entry name" value="LMWPc"/>
    <property type="match status" value="1"/>
</dbReference>
<dbReference type="PANTHER" id="PTHR11717">
    <property type="entry name" value="LOW MOLECULAR WEIGHT PROTEIN TYROSINE PHOSPHATASE"/>
    <property type="match status" value="1"/>
</dbReference>
<comment type="caution">
    <text evidence="2">The sequence shown here is derived from an EMBL/GenBank/DDBJ whole genome shotgun (WGS) entry which is preliminary data.</text>
</comment>
<organism evidence="2 3">
    <name type="scientific">Nocardioides marinquilinus</name>
    <dbReference type="NCBI Taxonomy" id="1210400"/>
    <lineage>
        <taxon>Bacteria</taxon>
        <taxon>Bacillati</taxon>
        <taxon>Actinomycetota</taxon>
        <taxon>Actinomycetes</taxon>
        <taxon>Propionibacteriales</taxon>
        <taxon>Nocardioidaceae</taxon>
        <taxon>Nocardioides</taxon>
    </lineage>
</organism>